<evidence type="ECO:0000313" key="4">
    <source>
        <dbReference type="EMBL" id="KZL21429.1"/>
    </source>
</evidence>
<dbReference type="SUPFAM" id="SSF46689">
    <property type="entry name" value="Homeodomain-like"/>
    <property type="match status" value="1"/>
</dbReference>
<dbReference type="STRING" id="989403.SAMN05421798_105346"/>
<organism evidence="4 5">
    <name type="scientific">Pseudovibrio axinellae</name>
    <dbReference type="NCBI Taxonomy" id="989403"/>
    <lineage>
        <taxon>Bacteria</taxon>
        <taxon>Pseudomonadati</taxon>
        <taxon>Pseudomonadota</taxon>
        <taxon>Alphaproteobacteria</taxon>
        <taxon>Hyphomicrobiales</taxon>
        <taxon>Stappiaceae</taxon>
        <taxon>Pseudovibrio</taxon>
    </lineage>
</organism>
<keyword evidence="1 2" id="KW-0238">DNA-binding</keyword>
<dbReference type="Gene3D" id="1.10.357.10">
    <property type="entry name" value="Tetracycline Repressor, domain 2"/>
    <property type="match status" value="1"/>
</dbReference>
<evidence type="ECO:0000256" key="2">
    <source>
        <dbReference type="PROSITE-ProRule" id="PRU00335"/>
    </source>
</evidence>
<dbReference type="PATRIC" id="fig|989403.3.peg.767"/>
<reference evidence="4 5" key="1">
    <citation type="journal article" date="2016" name="Front. Microbiol.">
        <title>Comparative Genomic Analysis Reveals a Diverse Repertoire of Genes Involved in Prokaryote-Eukaryote Interactions within the Pseudovibrio Genus.</title>
        <authorList>
            <person name="Romano S."/>
            <person name="Fernandez-Guerra A."/>
            <person name="Reen F.J."/>
            <person name="Glockner F.O."/>
            <person name="Crowley S.P."/>
            <person name="O'Sullivan O."/>
            <person name="Cotter P.D."/>
            <person name="Adams C."/>
            <person name="Dobson A.D."/>
            <person name="O'Gara F."/>
        </authorList>
    </citation>
    <scope>NUCLEOTIDE SEQUENCE [LARGE SCALE GENOMIC DNA]</scope>
    <source>
        <strain evidence="4 5">Ad2</strain>
    </source>
</reference>
<accession>A0A161V8W3</accession>
<evidence type="ECO:0000313" key="5">
    <source>
        <dbReference type="Proteomes" id="UP000076577"/>
    </source>
</evidence>
<dbReference type="PANTHER" id="PTHR30055:SF146">
    <property type="entry name" value="HTH-TYPE TRANSCRIPTIONAL DUAL REGULATOR CECR"/>
    <property type="match status" value="1"/>
</dbReference>
<dbReference type="OrthoDB" id="7914379at2"/>
<dbReference type="Proteomes" id="UP000076577">
    <property type="component" value="Unassembled WGS sequence"/>
</dbReference>
<dbReference type="GO" id="GO:0003700">
    <property type="term" value="F:DNA-binding transcription factor activity"/>
    <property type="evidence" value="ECO:0007669"/>
    <property type="project" value="TreeGrafter"/>
</dbReference>
<dbReference type="InterPro" id="IPR039536">
    <property type="entry name" value="TetR_C_Proteobacteria"/>
</dbReference>
<gene>
    <name evidence="4" type="ORF">PsAD2_00723</name>
</gene>
<dbReference type="PROSITE" id="PS50977">
    <property type="entry name" value="HTH_TETR_2"/>
    <property type="match status" value="1"/>
</dbReference>
<dbReference type="PANTHER" id="PTHR30055">
    <property type="entry name" value="HTH-TYPE TRANSCRIPTIONAL REGULATOR RUTR"/>
    <property type="match status" value="1"/>
</dbReference>
<dbReference type="RefSeq" id="WP_068002291.1">
    <property type="nucleotide sequence ID" value="NZ_FOFM01000005.1"/>
</dbReference>
<evidence type="ECO:0000256" key="1">
    <source>
        <dbReference type="ARBA" id="ARBA00023125"/>
    </source>
</evidence>
<dbReference type="InterPro" id="IPR009057">
    <property type="entry name" value="Homeodomain-like_sf"/>
</dbReference>
<dbReference type="Gene3D" id="1.10.10.60">
    <property type="entry name" value="Homeodomain-like"/>
    <property type="match status" value="1"/>
</dbReference>
<dbReference type="InterPro" id="IPR050109">
    <property type="entry name" value="HTH-type_TetR-like_transc_reg"/>
</dbReference>
<proteinExistence type="predicted"/>
<sequence>MFTEPDQQDFTDRQRAVLDKALELLVEGGEKALTTAAIARAAGCSKESLYKWFGDRDGLLAAIVTRQASKVIPGADQAADMSEAELRAALEVFAKNLLETISGDVSLALNRLAIGQASKAETGLGAVLEKSGRARIGRQTTALLERGCTQGYLNCEDPQEAYSTLYGLVVRDQHIRMLLGASKKASVQDLELAAKNAVKQFIQLYGANK</sequence>
<name>A0A161V8W3_9HYPH</name>
<dbReference type="PRINTS" id="PR00455">
    <property type="entry name" value="HTHTETR"/>
</dbReference>
<dbReference type="InterPro" id="IPR001647">
    <property type="entry name" value="HTH_TetR"/>
</dbReference>
<comment type="caution">
    <text evidence="4">The sequence shown here is derived from an EMBL/GenBank/DDBJ whole genome shotgun (WGS) entry which is preliminary data.</text>
</comment>
<keyword evidence="5" id="KW-1185">Reference proteome</keyword>
<dbReference type="Pfam" id="PF14246">
    <property type="entry name" value="TetR_C_7"/>
    <property type="match status" value="1"/>
</dbReference>
<feature type="DNA-binding region" description="H-T-H motif" evidence="2">
    <location>
        <begin position="34"/>
        <end position="53"/>
    </location>
</feature>
<feature type="domain" description="HTH tetR-type" evidence="3">
    <location>
        <begin position="11"/>
        <end position="71"/>
    </location>
</feature>
<dbReference type="Pfam" id="PF00440">
    <property type="entry name" value="TetR_N"/>
    <property type="match status" value="1"/>
</dbReference>
<dbReference type="EMBL" id="LMCB01000004">
    <property type="protein sequence ID" value="KZL21429.1"/>
    <property type="molecule type" value="Genomic_DNA"/>
</dbReference>
<dbReference type="GO" id="GO:0000976">
    <property type="term" value="F:transcription cis-regulatory region binding"/>
    <property type="evidence" value="ECO:0007669"/>
    <property type="project" value="TreeGrafter"/>
</dbReference>
<dbReference type="AlphaFoldDB" id="A0A161V8W3"/>
<protein>
    <submittedName>
        <fullName evidence="4">Bacterial regulatory protein, tetR family</fullName>
    </submittedName>
</protein>
<evidence type="ECO:0000259" key="3">
    <source>
        <dbReference type="PROSITE" id="PS50977"/>
    </source>
</evidence>